<evidence type="ECO:0000256" key="3">
    <source>
        <dbReference type="SAM" id="Phobius"/>
    </source>
</evidence>
<dbReference type="RefSeq" id="WP_098317018.1">
    <property type="nucleotide sequence ID" value="NZ_NTYF01000023.1"/>
</dbReference>
<dbReference type="AlphaFoldDB" id="A0ABD6SCN0"/>
<feature type="compositionally biased region" description="Basic and acidic residues" evidence="2">
    <location>
        <begin position="427"/>
        <end position="453"/>
    </location>
</feature>
<organism evidence="4 5">
    <name type="scientific">Bacillus thuringiensis</name>
    <dbReference type="NCBI Taxonomy" id="1428"/>
    <lineage>
        <taxon>Bacteria</taxon>
        <taxon>Bacillati</taxon>
        <taxon>Bacillota</taxon>
        <taxon>Bacilli</taxon>
        <taxon>Bacillales</taxon>
        <taxon>Bacillaceae</taxon>
        <taxon>Bacillus</taxon>
        <taxon>Bacillus cereus group</taxon>
    </lineage>
</organism>
<reference evidence="4 5" key="1">
    <citation type="submission" date="2017-09" db="EMBL/GenBank/DDBJ databases">
        <title>Large-scale bioinformatics analysis of Bacillus genomes uncovers conserved roles of natural products in bacterial physiology.</title>
        <authorList>
            <consortium name="Agbiome Team Llc"/>
            <person name="Bleich R.M."/>
            <person name="Kirk G.J."/>
            <person name="Santa Maria K.C."/>
            <person name="Allen S.E."/>
            <person name="Farag S."/>
            <person name="Shank E.A."/>
            <person name="Bowers A."/>
        </authorList>
    </citation>
    <scope>NUCLEOTIDE SEQUENCE [LARGE SCALE GENOMIC DNA]</scope>
    <source>
        <strain evidence="4 5">AFS005140</strain>
    </source>
</reference>
<keyword evidence="3" id="KW-1133">Transmembrane helix</keyword>
<evidence type="ECO:0000256" key="1">
    <source>
        <dbReference type="SAM" id="Coils"/>
    </source>
</evidence>
<feature type="compositionally biased region" description="Basic and acidic residues" evidence="2">
    <location>
        <begin position="392"/>
        <end position="420"/>
    </location>
</feature>
<gene>
    <name evidence="4" type="ORF">CN495_07950</name>
</gene>
<accession>A0ABD6SCN0</accession>
<sequence>MSLFDDKEKMFIPLSIDNAEAERGNYFTSNKKMIGLFLAILPYIGLLSIFMKLGVGILPIIILTVVYLFLLSFFIRYWVFEEPRLKKMIQEKDDNVISGVDHFWGIDKVGNGVRDSGQIYYQRSEGKLKRGLVVYYDTGSTVGVPEGHYEEYRRTKNEFLRELHARGMDFQWYEVQKLPEMPKTLTRYAELLQEDNREALRMLVKLQLNINSMYTMDAEQRYVNYIVITNTRFANMRRFKKLVQDILSLTLKTNGYLKDVKICNKEEGDEFFRTILLLDSFNSSYIRKSVDMKPFNKFAKLVRIVDEDGQAVPLELLDDLEITATGKTVDDIYEEEDKKEQTVEEMRKKKRTQELETAKKIRMRGEITDEEYKEYVREIEFKYAKENYDPDLEKKKKKQKREEELAKREEMRNQRNKAEEPAQPDTEWYKNKESIEVKKVKDTQPNKIEKEQDVLGEYDDNDTIFDD</sequence>
<proteinExistence type="predicted"/>
<evidence type="ECO:0000313" key="5">
    <source>
        <dbReference type="Proteomes" id="UP000219897"/>
    </source>
</evidence>
<protein>
    <submittedName>
        <fullName evidence="4">Uncharacterized protein</fullName>
    </submittedName>
</protein>
<name>A0ABD6SCN0_BACTU</name>
<comment type="caution">
    <text evidence="4">The sequence shown here is derived from an EMBL/GenBank/DDBJ whole genome shotgun (WGS) entry which is preliminary data.</text>
</comment>
<feature type="region of interest" description="Disordered" evidence="2">
    <location>
        <begin position="392"/>
        <end position="467"/>
    </location>
</feature>
<evidence type="ECO:0000256" key="2">
    <source>
        <dbReference type="SAM" id="MobiDB-lite"/>
    </source>
</evidence>
<dbReference type="Proteomes" id="UP000219897">
    <property type="component" value="Unassembled WGS sequence"/>
</dbReference>
<keyword evidence="3" id="KW-0472">Membrane</keyword>
<dbReference type="EMBL" id="NTYF01000023">
    <property type="protein sequence ID" value="PER55677.1"/>
    <property type="molecule type" value="Genomic_DNA"/>
</dbReference>
<feature type="coiled-coil region" evidence="1">
    <location>
        <begin position="329"/>
        <end position="356"/>
    </location>
</feature>
<feature type="compositionally biased region" description="Acidic residues" evidence="2">
    <location>
        <begin position="454"/>
        <end position="467"/>
    </location>
</feature>
<evidence type="ECO:0000313" key="4">
    <source>
        <dbReference type="EMBL" id="PER55677.1"/>
    </source>
</evidence>
<feature type="transmembrane region" description="Helical" evidence="3">
    <location>
        <begin position="33"/>
        <end position="51"/>
    </location>
</feature>
<feature type="transmembrane region" description="Helical" evidence="3">
    <location>
        <begin position="57"/>
        <end position="79"/>
    </location>
</feature>
<keyword evidence="3" id="KW-0812">Transmembrane</keyword>
<keyword evidence="1" id="KW-0175">Coiled coil</keyword>